<keyword evidence="9" id="KW-0325">Glycoprotein</keyword>
<dbReference type="GO" id="GO:0043235">
    <property type="term" value="C:receptor complex"/>
    <property type="evidence" value="ECO:0007669"/>
    <property type="project" value="TreeGrafter"/>
</dbReference>
<sequence length="978" mass="108789">MLSCWSAGFLMILHNLRCSMSVNYYRLTLLFGVYSLLCRASEDKYTVSVPENANPGTDVVSLLEIGKAELPCVIVEGDPYGRFYVSTDCTVVVSKPLDWSVQSGYLLNIRVGQLEDTSHRTRVVSVLIIVTNVPGYPPVYNETCEPPVRHSGDSDGFLFSLGASAQIETTSGNVFFFEKTIAKPLENWNMEDPAFTIVIDNNCRVNIALGARGIADMETAAELWQANHDHEIGTFKLSCYTESNTILHEFFIELFYVNDRYKDNLHYLEQYIPQVLEKLKKPRLVYFISFQSQTKTATHYNCNFPPLRRAVGLPSPYRHLGGVKNVEAMTVDLSPVGCPPGKYGFLCNKTCICKNGARCHGFNGACKCTHGWQGVACDIPKPGVSATTTPSEPADIYTSANVTIHCKVHHLNVTTLSLRLPNGSDIVNISGNQLDKTVTNIQSEDKGPYTCQVRDTHGNVFNETIVLDIANCPPNRKGEFCDEACDCLRGASCDWRSGCVCPPGWTGDRCQTTCPNGTYGERCAKKCRCRNGASCTPSDGECSCTAGWYGSFCDVPCPRHRHGFRCQKICTCKNNATCDNVDGSCTCAAPWKGKDCDEIQAIGSKTLVELLVPLGSVIALLACAAIVLHKKRPLCDDTAAADGETEALLELEQVQTDLAQTVEPGWLRRWQTASRHLTLGHLVGMGMFGHVIKAKLKISTGEITTVAAKAVRRKDTQCYRNFYTEAAILVALHEDQHHDNLRSNIIQLLGLVNEASRKYILMEYASKGNLLRLLRRTRRQNGTASLPHHLRYAIHIARARALQELQRLAITHCDVAARNVLITADDVAKLADFGLARDVYATVQYVTDDGREQRQDNKENEVLPLNWMSLESLEKGEYTCQSDVWSFGVLLWEIAAQGQEPRYDGNNNPSCRQLAQTLRRGIRLRRPPECSGEVYVVMNSCWQELPSERPDPNVLEEKLQQVQHAMIPRLLIEMETAV</sequence>
<keyword evidence="13" id="KW-0547">Nucleotide-binding</keyword>
<dbReference type="InterPro" id="IPR050122">
    <property type="entry name" value="RTK"/>
</dbReference>
<keyword evidence="4 13" id="KW-0067">ATP-binding</keyword>
<dbReference type="RefSeq" id="XP_019643077.1">
    <property type="nucleotide sequence ID" value="XM_019787518.1"/>
</dbReference>
<dbReference type="PROSITE" id="PS50011">
    <property type="entry name" value="PROTEIN_KINASE_DOM"/>
    <property type="match status" value="1"/>
</dbReference>
<keyword evidence="12" id="KW-0245">EGF-like domain</keyword>
<evidence type="ECO:0000256" key="7">
    <source>
        <dbReference type="ARBA" id="ARBA00023157"/>
    </source>
</evidence>
<evidence type="ECO:0000259" key="15">
    <source>
        <dbReference type="PROSITE" id="PS50011"/>
    </source>
</evidence>
<dbReference type="Pfam" id="PF07714">
    <property type="entry name" value="PK_Tyr_Ser-Thr"/>
    <property type="match status" value="1"/>
</dbReference>
<dbReference type="InterPro" id="IPR008266">
    <property type="entry name" value="Tyr_kinase_AS"/>
</dbReference>
<dbReference type="SUPFAM" id="SSF56112">
    <property type="entry name" value="Protein kinase-like (PK-like)"/>
    <property type="match status" value="1"/>
</dbReference>
<dbReference type="AlphaFoldDB" id="A0A6P5AIU0"/>
<dbReference type="PANTHER" id="PTHR24416:SF617">
    <property type="entry name" value="RET ONCOGENE, ISOFORM A"/>
    <property type="match status" value="1"/>
</dbReference>
<dbReference type="KEGG" id="bbel:109484259"/>
<keyword evidence="3" id="KW-0812">Transmembrane</keyword>
<dbReference type="PROSITE" id="PS50268">
    <property type="entry name" value="CADHERIN_2"/>
    <property type="match status" value="1"/>
</dbReference>
<feature type="disulfide bond" evidence="12">
    <location>
        <begin position="544"/>
        <end position="553"/>
    </location>
</feature>
<feature type="disulfide bond" evidence="12">
    <location>
        <begin position="501"/>
        <end position="510"/>
    </location>
</feature>
<evidence type="ECO:0000256" key="9">
    <source>
        <dbReference type="ARBA" id="ARBA00023180"/>
    </source>
</evidence>
<feature type="signal peptide" evidence="14">
    <location>
        <begin position="1"/>
        <end position="21"/>
    </location>
</feature>
<dbReference type="PROSITE" id="PS00022">
    <property type="entry name" value="EGF_1"/>
    <property type="match status" value="4"/>
</dbReference>
<feature type="chain" id="PRO_5027954553" evidence="14">
    <location>
        <begin position="22"/>
        <end position="978"/>
    </location>
</feature>
<evidence type="ECO:0000256" key="11">
    <source>
        <dbReference type="PROSITE-ProRule" id="PRU00043"/>
    </source>
</evidence>
<keyword evidence="19" id="KW-1185">Reference proteome</keyword>
<evidence type="ECO:0000259" key="16">
    <source>
        <dbReference type="PROSITE" id="PS50026"/>
    </source>
</evidence>
<organism evidence="19 20">
    <name type="scientific">Branchiostoma belcheri</name>
    <name type="common">Amphioxus</name>
    <dbReference type="NCBI Taxonomy" id="7741"/>
    <lineage>
        <taxon>Eukaryota</taxon>
        <taxon>Metazoa</taxon>
        <taxon>Chordata</taxon>
        <taxon>Cephalochordata</taxon>
        <taxon>Leptocardii</taxon>
        <taxon>Amphioxiformes</taxon>
        <taxon>Branchiostomatidae</taxon>
        <taxon>Branchiostoma</taxon>
    </lineage>
</organism>
<dbReference type="PRINTS" id="PR00109">
    <property type="entry name" value="TYRKINASE"/>
</dbReference>
<proteinExistence type="predicted"/>
<dbReference type="OrthoDB" id="9998760at2759"/>
<dbReference type="PROSITE" id="PS00109">
    <property type="entry name" value="PROTEIN_KINASE_TYR"/>
    <property type="match status" value="1"/>
</dbReference>
<dbReference type="GO" id="GO:0030154">
    <property type="term" value="P:cell differentiation"/>
    <property type="evidence" value="ECO:0007669"/>
    <property type="project" value="UniProtKB-ARBA"/>
</dbReference>
<evidence type="ECO:0000256" key="13">
    <source>
        <dbReference type="PROSITE-ProRule" id="PRU10141"/>
    </source>
</evidence>
<dbReference type="PROSITE" id="PS50835">
    <property type="entry name" value="IG_LIKE"/>
    <property type="match status" value="1"/>
</dbReference>
<dbReference type="GO" id="GO:0007169">
    <property type="term" value="P:cell surface receptor protein tyrosine kinase signaling pathway"/>
    <property type="evidence" value="ECO:0007669"/>
    <property type="project" value="TreeGrafter"/>
</dbReference>
<comment type="catalytic activity">
    <reaction evidence="10">
        <text>L-tyrosyl-[protein] + ATP = O-phospho-L-tyrosyl-[protein] + ADP + H(+)</text>
        <dbReference type="Rhea" id="RHEA:10596"/>
        <dbReference type="Rhea" id="RHEA-COMP:10136"/>
        <dbReference type="Rhea" id="RHEA-COMP:20101"/>
        <dbReference type="ChEBI" id="CHEBI:15378"/>
        <dbReference type="ChEBI" id="CHEBI:30616"/>
        <dbReference type="ChEBI" id="CHEBI:46858"/>
        <dbReference type="ChEBI" id="CHEBI:61978"/>
        <dbReference type="ChEBI" id="CHEBI:456216"/>
        <dbReference type="EC" id="2.7.10.1"/>
    </reaction>
</comment>
<dbReference type="InterPro" id="IPR002049">
    <property type="entry name" value="LE_dom"/>
</dbReference>
<name>A0A6P5AIU0_BRABE</name>
<evidence type="ECO:0000313" key="19">
    <source>
        <dbReference type="Proteomes" id="UP000515135"/>
    </source>
</evidence>
<dbReference type="InterPro" id="IPR000742">
    <property type="entry name" value="EGF"/>
</dbReference>
<evidence type="ECO:0000259" key="17">
    <source>
        <dbReference type="PROSITE" id="PS50268"/>
    </source>
</evidence>
<protein>
    <submittedName>
        <fullName evidence="20">Receptor tyrosine-protein kinase erbB-3-like</fullName>
    </submittedName>
</protein>
<dbReference type="GO" id="GO:0004714">
    <property type="term" value="F:transmembrane receptor protein tyrosine kinase activity"/>
    <property type="evidence" value="ECO:0007669"/>
    <property type="project" value="UniProtKB-EC"/>
</dbReference>
<evidence type="ECO:0000256" key="12">
    <source>
        <dbReference type="PROSITE-ProRule" id="PRU00076"/>
    </source>
</evidence>
<dbReference type="Gene3D" id="2.60.40.60">
    <property type="entry name" value="Cadherins"/>
    <property type="match status" value="1"/>
</dbReference>
<dbReference type="SMART" id="SM00181">
    <property type="entry name" value="EGF"/>
    <property type="match status" value="4"/>
</dbReference>
<dbReference type="Gene3D" id="2.60.40.10">
    <property type="entry name" value="Immunoglobulins"/>
    <property type="match status" value="1"/>
</dbReference>
<reference evidence="20" key="1">
    <citation type="submission" date="2025-08" db="UniProtKB">
        <authorList>
            <consortium name="RefSeq"/>
        </authorList>
    </citation>
    <scope>IDENTIFICATION</scope>
    <source>
        <tissue evidence="20">Gonad</tissue>
    </source>
</reference>
<dbReference type="InterPro" id="IPR001245">
    <property type="entry name" value="Ser-Thr/Tyr_kinase_cat_dom"/>
</dbReference>
<evidence type="ECO:0000256" key="1">
    <source>
        <dbReference type="ARBA" id="ARBA00004479"/>
    </source>
</evidence>
<evidence type="ECO:0000256" key="4">
    <source>
        <dbReference type="ARBA" id="ARBA00022840"/>
    </source>
</evidence>
<evidence type="ECO:0000256" key="3">
    <source>
        <dbReference type="ARBA" id="ARBA00022692"/>
    </source>
</evidence>
<feature type="domain" description="EGF-like" evidence="16">
    <location>
        <begin position="477"/>
        <end position="511"/>
    </location>
</feature>
<evidence type="ECO:0000256" key="2">
    <source>
        <dbReference type="ARBA" id="ARBA00022553"/>
    </source>
</evidence>
<keyword evidence="5" id="KW-1133">Transmembrane helix</keyword>
<feature type="domain" description="EGF-like" evidence="16">
    <location>
        <begin position="519"/>
        <end position="554"/>
    </location>
</feature>
<evidence type="ECO:0000259" key="18">
    <source>
        <dbReference type="PROSITE" id="PS50835"/>
    </source>
</evidence>
<dbReference type="InterPro" id="IPR007110">
    <property type="entry name" value="Ig-like_dom"/>
</dbReference>
<dbReference type="FunFam" id="2.170.300.10:FF:000022">
    <property type="entry name" value="Uncharacterized protein"/>
    <property type="match status" value="1"/>
</dbReference>
<keyword evidence="14" id="KW-0732">Signal</keyword>
<feature type="domain" description="Ig-like" evidence="18">
    <location>
        <begin position="382"/>
        <end position="467"/>
    </location>
</feature>
<dbReference type="InterPro" id="IPR015919">
    <property type="entry name" value="Cadherin-like_sf"/>
</dbReference>
<dbReference type="InterPro" id="IPR013783">
    <property type="entry name" value="Ig-like_fold"/>
</dbReference>
<dbReference type="GO" id="GO:0005524">
    <property type="term" value="F:ATP binding"/>
    <property type="evidence" value="ECO:0007669"/>
    <property type="project" value="UniProtKB-UniRule"/>
</dbReference>
<dbReference type="Gene3D" id="1.10.510.10">
    <property type="entry name" value="Transferase(Phosphotransferase) domain 1"/>
    <property type="match status" value="1"/>
</dbReference>
<dbReference type="FunFam" id="2.170.300.10:FF:000028">
    <property type="entry name" value="Uncharacterized protein"/>
    <property type="match status" value="1"/>
</dbReference>
<keyword evidence="2" id="KW-0597">Phosphoprotein</keyword>
<dbReference type="PANTHER" id="PTHR24416">
    <property type="entry name" value="TYROSINE-PROTEIN KINASE RECEPTOR"/>
    <property type="match status" value="1"/>
</dbReference>
<feature type="domain" description="Cadherin" evidence="17">
    <location>
        <begin position="41"/>
        <end position="140"/>
    </location>
</feature>
<keyword evidence="7 12" id="KW-1015">Disulfide bond</keyword>
<keyword evidence="11" id="KW-0106">Calcium</keyword>
<dbReference type="GeneID" id="109484259"/>
<feature type="binding site" evidence="13">
    <location>
        <position position="709"/>
    </location>
    <ligand>
        <name>ATP</name>
        <dbReference type="ChEBI" id="CHEBI:30616"/>
    </ligand>
</feature>
<evidence type="ECO:0000256" key="8">
    <source>
        <dbReference type="ARBA" id="ARBA00023170"/>
    </source>
</evidence>
<dbReference type="PROSITE" id="PS50026">
    <property type="entry name" value="EGF_3"/>
    <property type="match status" value="2"/>
</dbReference>
<dbReference type="InterPro" id="IPR017441">
    <property type="entry name" value="Protein_kinase_ATP_BS"/>
</dbReference>
<evidence type="ECO:0000256" key="6">
    <source>
        <dbReference type="ARBA" id="ARBA00023136"/>
    </source>
</evidence>
<gene>
    <name evidence="20" type="primary">LOC109484259</name>
</gene>
<comment type="caution">
    <text evidence="12">Lacks conserved residue(s) required for the propagation of feature annotation.</text>
</comment>
<evidence type="ECO:0000256" key="10">
    <source>
        <dbReference type="ARBA" id="ARBA00051243"/>
    </source>
</evidence>
<accession>A0A6P5AIU0</accession>
<comment type="subcellular location">
    <subcellularLocation>
        <location evidence="1">Membrane</location>
        <topology evidence="1">Single-pass type I membrane protein</topology>
    </subcellularLocation>
</comment>
<dbReference type="SUPFAM" id="SSF48726">
    <property type="entry name" value="Immunoglobulin"/>
    <property type="match status" value="1"/>
</dbReference>
<dbReference type="FunFam" id="1.10.510.10:FF:000593">
    <property type="entry name" value="Uncharacterized protein"/>
    <property type="match status" value="1"/>
</dbReference>
<evidence type="ECO:0000256" key="14">
    <source>
        <dbReference type="SAM" id="SignalP"/>
    </source>
</evidence>
<dbReference type="CDD" id="cd00055">
    <property type="entry name" value="EGF_Lam"/>
    <property type="match status" value="1"/>
</dbReference>
<dbReference type="InterPro" id="IPR011009">
    <property type="entry name" value="Kinase-like_dom_sf"/>
</dbReference>
<dbReference type="CDD" id="cd11304">
    <property type="entry name" value="Cadherin_repeat"/>
    <property type="match status" value="1"/>
</dbReference>
<dbReference type="InterPro" id="IPR002126">
    <property type="entry name" value="Cadherin-like_dom"/>
</dbReference>
<feature type="domain" description="Protein kinase" evidence="15">
    <location>
        <begin position="677"/>
        <end position="967"/>
    </location>
</feature>
<dbReference type="PROSITE" id="PS01186">
    <property type="entry name" value="EGF_2"/>
    <property type="match status" value="2"/>
</dbReference>
<evidence type="ECO:0000313" key="20">
    <source>
        <dbReference type="RefSeq" id="XP_019643077.1"/>
    </source>
</evidence>
<dbReference type="PROSITE" id="PS00107">
    <property type="entry name" value="PROTEIN_KINASE_ATP"/>
    <property type="match status" value="1"/>
</dbReference>
<keyword evidence="6" id="KW-0472">Membrane</keyword>
<dbReference type="GO" id="GO:0005886">
    <property type="term" value="C:plasma membrane"/>
    <property type="evidence" value="ECO:0007669"/>
    <property type="project" value="TreeGrafter"/>
</dbReference>
<evidence type="ECO:0000256" key="5">
    <source>
        <dbReference type="ARBA" id="ARBA00022989"/>
    </source>
</evidence>
<keyword evidence="8" id="KW-0675">Receptor</keyword>
<dbReference type="Proteomes" id="UP000515135">
    <property type="component" value="Unplaced"/>
</dbReference>
<dbReference type="InterPro" id="IPR000719">
    <property type="entry name" value="Prot_kinase_dom"/>
</dbReference>
<dbReference type="InterPro" id="IPR036179">
    <property type="entry name" value="Ig-like_dom_sf"/>
</dbReference>
<dbReference type="Gene3D" id="2.170.300.10">
    <property type="entry name" value="Tie2 ligand-binding domain superfamily"/>
    <property type="match status" value="2"/>
</dbReference>
<dbReference type="GO" id="GO:0007156">
    <property type="term" value="P:homophilic cell adhesion via plasma membrane adhesion molecules"/>
    <property type="evidence" value="ECO:0007669"/>
    <property type="project" value="InterPro"/>
</dbReference>
<dbReference type="GO" id="GO:0005509">
    <property type="term" value="F:calcium ion binding"/>
    <property type="evidence" value="ECO:0007669"/>
    <property type="project" value="UniProtKB-UniRule"/>
</dbReference>
<dbReference type="SUPFAM" id="SSF49313">
    <property type="entry name" value="Cadherin-like"/>
    <property type="match status" value="1"/>
</dbReference>